<evidence type="ECO:0000259" key="2">
    <source>
        <dbReference type="Pfam" id="PF26107"/>
    </source>
</evidence>
<dbReference type="PANTHER" id="PTHR34580">
    <property type="match status" value="1"/>
</dbReference>
<dbReference type="PROSITE" id="PS52050">
    <property type="entry name" value="WYL"/>
    <property type="match status" value="1"/>
</dbReference>
<evidence type="ECO:0000313" key="4">
    <source>
        <dbReference type="EMBL" id="XCG74918.1"/>
    </source>
</evidence>
<dbReference type="PANTHER" id="PTHR34580:SF3">
    <property type="entry name" value="PROTEIN PAFB"/>
    <property type="match status" value="1"/>
</dbReference>
<feature type="domain" description="WYL" evidence="1">
    <location>
        <begin position="145"/>
        <end position="212"/>
    </location>
</feature>
<evidence type="ECO:0000259" key="3">
    <source>
        <dbReference type="Pfam" id="PF26109"/>
    </source>
</evidence>
<evidence type="ECO:0000259" key="1">
    <source>
        <dbReference type="Pfam" id="PF13280"/>
    </source>
</evidence>
<feature type="domain" description="DNA-binding transcriptional repressor CapW C-terminal dimerisation" evidence="2">
    <location>
        <begin position="233"/>
        <end position="299"/>
    </location>
</feature>
<dbReference type="EMBL" id="CP159258">
    <property type="protein sequence ID" value="XCG74918.1"/>
    <property type="molecule type" value="Genomic_DNA"/>
</dbReference>
<protein>
    <submittedName>
        <fullName evidence="4">WYL domain-containing protein</fullName>
    </submittedName>
</protein>
<feature type="domain" description="DNA-binding transcriptional repressor CapW winged helix-turn-helix" evidence="3">
    <location>
        <begin position="37"/>
        <end position="106"/>
    </location>
</feature>
<dbReference type="InterPro" id="IPR059019">
    <property type="entry name" value="WHD_CapW"/>
</dbReference>
<dbReference type="AlphaFoldDB" id="A0AAU8E3K2"/>
<name>A0AAU8E3K2_9PSED</name>
<dbReference type="PIRSF" id="PIRSF015558">
    <property type="entry name" value="Txn_reg_DeoR_prd"/>
    <property type="match status" value="1"/>
</dbReference>
<dbReference type="InterPro" id="IPR026881">
    <property type="entry name" value="WYL_dom"/>
</dbReference>
<dbReference type="InterPro" id="IPR016634">
    <property type="entry name" value="CapW-like"/>
</dbReference>
<dbReference type="RefSeq" id="WP_339555580.1">
    <property type="nucleotide sequence ID" value="NZ_CP159258.1"/>
</dbReference>
<accession>A0AAU8E3K2</accession>
<dbReference type="InterPro" id="IPR059020">
    <property type="entry name" value="CapW_CTD"/>
</dbReference>
<dbReference type="Pfam" id="PF26109">
    <property type="entry name" value="WHD_BrxR"/>
    <property type="match status" value="1"/>
</dbReference>
<reference evidence="4" key="1">
    <citation type="submission" date="2024-06" db="EMBL/GenBank/DDBJ databases">
        <title>The Caenorhabditis elegans bacterial microbiome influences microsporidia infection through nutrient limitation and inhibiting parasite invasion.</title>
        <authorList>
            <person name="Tamim El Jarkass H."/>
            <person name="Castelblanco S."/>
            <person name="Kaur M."/>
            <person name="Wan Y.C."/>
            <person name="Ellis A.E."/>
            <person name="Sheldon R.D."/>
            <person name="Lien E.C."/>
            <person name="Burton N.O."/>
            <person name="Wright G.D."/>
            <person name="Reinke A.W."/>
        </authorList>
    </citation>
    <scope>NUCLEOTIDE SEQUENCE</scope>
    <source>
        <strain evidence="4">MYb327</strain>
    </source>
</reference>
<organism evidence="4">
    <name type="scientific">Pseudomonas sp. MYb327</name>
    <dbReference type="NCBI Taxonomy" id="2745230"/>
    <lineage>
        <taxon>Bacteria</taxon>
        <taxon>Pseudomonadati</taxon>
        <taxon>Pseudomonadota</taxon>
        <taxon>Gammaproteobacteria</taxon>
        <taxon>Pseudomonadales</taxon>
        <taxon>Pseudomonadaceae</taxon>
        <taxon>Pseudomonas</taxon>
    </lineage>
</organism>
<dbReference type="InterPro" id="IPR051534">
    <property type="entry name" value="CBASS_pafABC_assoc_protein"/>
</dbReference>
<proteinExistence type="predicted"/>
<dbReference type="Pfam" id="PF13280">
    <property type="entry name" value="WYL"/>
    <property type="match status" value="1"/>
</dbReference>
<gene>
    <name evidence="4" type="ORF">ABVN21_02195</name>
</gene>
<dbReference type="Pfam" id="PF26107">
    <property type="entry name" value="BrxR_CTD"/>
    <property type="match status" value="1"/>
</dbReference>
<sequence length="321" mass="36371">MVSKTARQQDSKTARQQEIGWLDGEHMIDLSEYSQAQRERLVYIDFRLYFTGSVSRMDLMDRFGVGGAAATRDFGQYREIAPENTELDSVTKLYVIRSTFSPLIAHSPERVLTALSQGYGYGLDSDEKPLITHESVSLLSKPNVEVLAPITRAIHLKQVVKISYTSSSGQSEREIVPFAIGCDGLRWHVRAFDRKRGKFGDFVLTRIGQAEIQMGDKPRNEETPKNDDQWNRMLELPLVPHPDKDSTEIVKRDYDMQDGVLKLRVRAAMAGYVLQQYHVDCSADHSIGDKAYRLWLRDPLALYGVESSMFAPGYKSPNSES</sequence>